<feature type="domain" description="Myb-like" evidence="4">
    <location>
        <begin position="426"/>
        <end position="481"/>
    </location>
</feature>
<proteinExistence type="predicted"/>
<keyword evidence="7" id="KW-1185">Reference proteome</keyword>
<dbReference type="GO" id="GO:0000976">
    <property type="term" value="F:transcription cis-regulatory region binding"/>
    <property type="evidence" value="ECO:0007669"/>
    <property type="project" value="UniProtKB-ARBA"/>
</dbReference>
<name>A0A1J6ISS5_NICAT</name>
<dbReference type="OrthoDB" id="608866at2759"/>
<sequence length="482" mass="54661">MDMDISRWILEFVLWQPLEDTIFNALIGVLPLPNEDSRLKKALILRKIQSEISNGSVSEKILEFLEVMEELYTQEGIESSEAMKTAYCAVAVDCTVRFLNNKSEKVNYFEAVKRIWKQRINNLEKVENVGVVSEELWKWRDEIEAALWEDRRCENVIMRSKSISAVVAVKGFVKEAKERIGPPFLEVVAETLRRDNAVKAYLGLENKEERGERIESLSIAGQDLTCCNHDKEANKRNALRKRKHVAFKRTRGTTTAGVCKGVKIADSAEPGVEASRVQEDLLHTPKIDKAQEALKLSSLELRAGVKDPLPEALELAETLMSLGRDSSAQQPAENENGRAPHLVVDSNGVVQANGGNEDDQLIGLQNAAPKPSIMARNSTARTFEWNDSIDNLSEGSPSSSGRRFTLPTPRRTKVSPLKKYEFKKFTKRRKSKRWSTIEEETLRSGVQKYGVGNWRLIFDTYHEIFENRTPVDLKDKWRNLTS</sequence>
<dbReference type="Gramene" id="OIT00775">
    <property type="protein sequence ID" value="OIT00775"/>
    <property type="gene ID" value="A4A49_03331"/>
</dbReference>
<feature type="region of interest" description="Disordered" evidence="3">
    <location>
        <begin position="388"/>
        <end position="408"/>
    </location>
</feature>
<gene>
    <name evidence="6" type="ORF">A4A49_03331</name>
</gene>
<dbReference type="InterPro" id="IPR017930">
    <property type="entry name" value="Myb_dom"/>
</dbReference>
<dbReference type="GO" id="GO:0005634">
    <property type="term" value="C:nucleus"/>
    <property type="evidence" value="ECO:0007669"/>
    <property type="project" value="UniProtKB-SubCell"/>
</dbReference>
<evidence type="ECO:0000259" key="4">
    <source>
        <dbReference type="PROSITE" id="PS50090"/>
    </source>
</evidence>
<dbReference type="PROSITE" id="PS51294">
    <property type="entry name" value="HTH_MYB"/>
    <property type="match status" value="1"/>
</dbReference>
<dbReference type="SMART" id="SM00717">
    <property type="entry name" value="SANT"/>
    <property type="match status" value="1"/>
</dbReference>
<dbReference type="Gene3D" id="1.10.246.220">
    <property type="match status" value="1"/>
</dbReference>
<evidence type="ECO:0000313" key="6">
    <source>
        <dbReference type="EMBL" id="OIT00775.1"/>
    </source>
</evidence>
<comment type="subcellular location">
    <subcellularLocation>
        <location evidence="1">Nucleus</location>
    </subcellularLocation>
</comment>
<dbReference type="Pfam" id="PF00249">
    <property type="entry name" value="Myb_DNA-binding"/>
    <property type="match status" value="1"/>
</dbReference>
<dbReference type="PANTHER" id="PTHR46993">
    <property type="entry name" value="MYB TRANSCRIPTION FACTOR"/>
    <property type="match status" value="1"/>
</dbReference>
<dbReference type="InterPro" id="IPR009057">
    <property type="entry name" value="Homeodomain-like_sf"/>
</dbReference>
<dbReference type="PROSITE" id="PS50090">
    <property type="entry name" value="MYB_LIKE"/>
    <property type="match status" value="1"/>
</dbReference>
<dbReference type="Proteomes" id="UP000187609">
    <property type="component" value="Unassembled WGS sequence"/>
</dbReference>
<dbReference type="SUPFAM" id="SSF46689">
    <property type="entry name" value="Homeodomain-like"/>
    <property type="match status" value="1"/>
</dbReference>
<dbReference type="EMBL" id="MJEQ01037189">
    <property type="protein sequence ID" value="OIT00775.1"/>
    <property type="molecule type" value="Genomic_DNA"/>
</dbReference>
<keyword evidence="2" id="KW-0539">Nucleus</keyword>
<reference evidence="6" key="1">
    <citation type="submission" date="2016-11" db="EMBL/GenBank/DDBJ databases">
        <title>The genome of Nicotiana attenuata.</title>
        <authorList>
            <person name="Xu S."/>
            <person name="Brockmoeller T."/>
            <person name="Gaquerel E."/>
            <person name="Navarro A."/>
            <person name="Kuhl H."/>
            <person name="Gase K."/>
            <person name="Ling Z."/>
            <person name="Zhou W."/>
            <person name="Kreitzer C."/>
            <person name="Stanke M."/>
            <person name="Tang H."/>
            <person name="Lyons E."/>
            <person name="Pandey P."/>
            <person name="Pandey S.P."/>
            <person name="Timmermann B."/>
            <person name="Baldwin I.T."/>
        </authorList>
    </citation>
    <scope>NUCLEOTIDE SEQUENCE [LARGE SCALE GENOMIC DNA]</scope>
    <source>
        <strain evidence="6">UT</strain>
    </source>
</reference>
<evidence type="ECO:0000256" key="2">
    <source>
        <dbReference type="ARBA" id="ARBA00023242"/>
    </source>
</evidence>
<protein>
    <submittedName>
        <fullName evidence="6">Uncharacterized protein</fullName>
    </submittedName>
</protein>
<dbReference type="InterPro" id="IPR001005">
    <property type="entry name" value="SANT/Myb"/>
</dbReference>
<evidence type="ECO:0000259" key="5">
    <source>
        <dbReference type="PROSITE" id="PS51294"/>
    </source>
</evidence>
<dbReference type="PANTHER" id="PTHR46993:SF6">
    <property type="entry name" value="MYB TRANSCRIPTION FACTOR"/>
    <property type="match status" value="1"/>
</dbReference>
<evidence type="ECO:0000256" key="1">
    <source>
        <dbReference type="ARBA" id="ARBA00004123"/>
    </source>
</evidence>
<dbReference type="GO" id="GO:0010597">
    <property type="term" value="P:green leaf volatile biosynthetic process"/>
    <property type="evidence" value="ECO:0007669"/>
    <property type="project" value="UniProtKB-ARBA"/>
</dbReference>
<dbReference type="STRING" id="49451.A0A1J6ISS5"/>
<feature type="compositionally biased region" description="Polar residues" evidence="3">
    <location>
        <begin position="388"/>
        <end position="402"/>
    </location>
</feature>
<dbReference type="SMR" id="A0A1J6ISS5"/>
<evidence type="ECO:0000256" key="3">
    <source>
        <dbReference type="SAM" id="MobiDB-lite"/>
    </source>
</evidence>
<feature type="domain" description="HTH myb-type" evidence="5">
    <location>
        <begin position="426"/>
        <end position="482"/>
    </location>
</feature>
<dbReference type="OMA" id="NWATIRS"/>
<organism evidence="6 7">
    <name type="scientific">Nicotiana attenuata</name>
    <name type="common">Coyote tobacco</name>
    <dbReference type="NCBI Taxonomy" id="49451"/>
    <lineage>
        <taxon>Eukaryota</taxon>
        <taxon>Viridiplantae</taxon>
        <taxon>Streptophyta</taxon>
        <taxon>Embryophyta</taxon>
        <taxon>Tracheophyta</taxon>
        <taxon>Spermatophyta</taxon>
        <taxon>Magnoliopsida</taxon>
        <taxon>eudicotyledons</taxon>
        <taxon>Gunneridae</taxon>
        <taxon>Pentapetalae</taxon>
        <taxon>asterids</taxon>
        <taxon>lamiids</taxon>
        <taxon>Solanales</taxon>
        <taxon>Solanaceae</taxon>
        <taxon>Nicotianoideae</taxon>
        <taxon>Nicotianeae</taxon>
        <taxon>Nicotiana</taxon>
    </lineage>
</organism>
<dbReference type="CDD" id="cd11660">
    <property type="entry name" value="SANT_TRF"/>
    <property type="match status" value="1"/>
</dbReference>
<comment type="caution">
    <text evidence="6">The sequence shown here is derived from an EMBL/GenBank/DDBJ whole genome shotgun (WGS) entry which is preliminary data.</text>
</comment>
<accession>A0A1J6ISS5</accession>
<dbReference type="KEGG" id="nau:109229215"/>
<evidence type="ECO:0000313" key="7">
    <source>
        <dbReference type="Proteomes" id="UP000187609"/>
    </source>
</evidence>
<dbReference type="AlphaFoldDB" id="A0A1J6ISS5"/>